<sequence>MPSSSPARTTTSTTTTTSTSLSSSQQRRRRFRRESRNATLLQQLSWFWKAPVGPMITESTTTLLSTPTKKKMICRTDKTSSSSKSTPKRKKTPRMSSSCSTIYLDDDDDDDEEEEDWSKEEEEEEEVDVDTTLSTTASTTLSTTAAASMSPLVAPQPDEDEEEPSPPLESDPPAVWLTYYQYRLRHSREWTERANYWYAVGNCHVQLRDYQAATAAFEQEAALLKRRGAPPAALTPIYKSLAKLWTVRQPTTALRYYEQALKTCRTNNDVEERQHIRLAMGRLYFCNGNLERAMQVSIVGSMPK</sequence>
<feature type="compositionally biased region" description="Acidic residues" evidence="1">
    <location>
        <begin position="104"/>
        <end position="129"/>
    </location>
</feature>
<name>A0A7S3P2P0_9STRA</name>
<protein>
    <submittedName>
        <fullName evidence="2">Uncharacterized protein</fullName>
    </submittedName>
</protein>
<gene>
    <name evidence="2" type="ORF">ACOF00016_LOCUS5978</name>
</gene>
<evidence type="ECO:0000313" key="2">
    <source>
        <dbReference type="EMBL" id="CAE0408206.1"/>
    </source>
</evidence>
<accession>A0A7S3P2P0</accession>
<dbReference type="EMBL" id="HBIM01007023">
    <property type="protein sequence ID" value="CAE0408206.1"/>
    <property type="molecule type" value="Transcribed_RNA"/>
</dbReference>
<dbReference type="Gene3D" id="1.25.40.10">
    <property type="entry name" value="Tetratricopeptide repeat domain"/>
    <property type="match status" value="1"/>
</dbReference>
<dbReference type="SUPFAM" id="SSF48452">
    <property type="entry name" value="TPR-like"/>
    <property type="match status" value="1"/>
</dbReference>
<dbReference type="InterPro" id="IPR011990">
    <property type="entry name" value="TPR-like_helical_dom_sf"/>
</dbReference>
<feature type="compositionally biased region" description="Low complexity" evidence="1">
    <location>
        <begin position="1"/>
        <end position="25"/>
    </location>
</feature>
<organism evidence="2">
    <name type="scientific">Amphora coffeiformis</name>
    <dbReference type="NCBI Taxonomy" id="265554"/>
    <lineage>
        <taxon>Eukaryota</taxon>
        <taxon>Sar</taxon>
        <taxon>Stramenopiles</taxon>
        <taxon>Ochrophyta</taxon>
        <taxon>Bacillariophyta</taxon>
        <taxon>Bacillariophyceae</taxon>
        <taxon>Bacillariophycidae</taxon>
        <taxon>Thalassiophysales</taxon>
        <taxon>Catenulaceae</taxon>
        <taxon>Amphora</taxon>
    </lineage>
</organism>
<evidence type="ECO:0000256" key="1">
    <source>
        <dbReference type="SAM" id="MobiDB-lite"/>
    </source>
</evidence>
<proteinExistence type="predicted"/>
<feature type="region of interest" description="Disordered" evidence="1">
    <location>
        <begin position="61"/>
        <end position="172"/>
    </location>
</feature>
<dbReference type="AlphaFoldDB" id="A0A7S3P2P0"/>
<feature type="region of interest" description="Disordered" evidence="1">
    <location>
        <begin position="1"/>
        <end position="36"/>
    </location>
</feature>
<feature type="compositionally biased region" description="Low complexity" evidence="1">
    <location>
        <begin position="130"/>
        <end position="148"/>
    </location>
</feature>
<reference evidence="2" key="1">
    <citation type="submission" date="2021-01" db="EMBL/GenBank/DDBJ databases">
        <authorList>
            <person name="Corre E."/>
            <person name="Pelletier E."/>
            <person name="Niang G."/>
            <person name="Scheremetjew M."/>
            <person name="Finn R."/>
            <person name="Kale V."/>
            <person name="Holt S."/>
            <person name="Cochrane G."/>
            <person name="Meng A."/>
            <person name="Brown T."/>
            <person name="Cohen L."/>
        </authorList>
    </citation>
    <scope>NUCLEOTIDE SEQUENCE</scope>
    <source>
        <strain evidence="2">CCMP127</strain>
    </source>
</reference>